<sequence length="454" mass="49670">MPETESVVSACAGLVTVDKSSDIVRLVHPTAQEYFSQRLDTWFPDARAHMATACVSYLSFSAFASGFCKTDAEFEARLQSHPFYRHAAQNWGYHACEANTLGDEVGLFLQNEARTEAAGQALLASNRYFPRPDYSQDVPSRMTGLHLAACFGAGNLVQDLLSRLSSSADLRDSHDRTPLSWANIAFGREDVAELLLRSGKVDPECKDYNTGGRTPLSSAAENGLVSVVELLLRDRRVNPNSKDKAGRTPLYWAVSNGHKEVDTATRNRPSWTSSRPPPRGGTPRNADGAPKALCWAAENGRCSIFTLLLTSDGGADVNCRDDKGTTPPHEGLWRITTAERRCPWPPSTARTPSSTSCSLPEKKVEVDSRDNFGRTPLSKASEYGHQAIARRLLNSGRVEVDAKDKYYEQTPLFWAARKGHDAVVELLLATGKVDVNSRSVPRPTGTITLLPSSC</sequence>
<dbReference type="Pfam" id="PF12796">
    <property type="entry name" value="Ank_2"/>
    <property type="match status" value="2"/>
</dbReference>
<keyword evidence="1" id="KW-0677">Repeat</keyword>
<dbReference type="Proteomes" id="UP001303473">
    <property type="component" value="Unassembled WGS sequence"/>
</dbReference>
<dbReference type="InterPro" id="IPR050776">
    <property type="entry name" value="Ank_Repeat/CDKN_Inhibitor"/>
</dbReference>
<keyword evidence="6" id="KW-1185">Reference proteome</keyword>
<gene>
    <name evidence="5" type="ORF">QBC46DRAFT_433124</name>
</gene>
<dbReference type="AlphaFoldDB" id="A0AAN6S558"/>
<dbReference type="Gene3D" id="1.25.40.20">
    <property type="entry name" value="Ankyrin repeat-containing domain"/>
    <property type="match status" value="3"/>
</dbReference>
<name>A0AAN6S558_9PEZI</name>
<comment type="caution">
    <text evidence="5">The sequence shown here is derived from an EMBL/GenBank/DDBJ whole genome shotgun (WGS) entry which is preliminary data.</text>
</comment>
<keyword evidence="2 3" id="KW-0040">ANK repeat</keyword>
<evidence type="ECO:0000256" key="3">
    <source>
        <dbReference type="PROSITE-ProRule" id="PRU00023"/>
    </source>
</evidence>
<dbReference type="SMART" id="SM00248">
    <property type="entry name" value="ANK"/>
    <property type="match status" value="7"/>
</dbReference>
<proteinExistence type="predicted"/>
<dbReference type="Pfam" id="PF00023">
    <property type="entry name" value="Ank"/>
    <property type="match status" value="1"/>
</dbReference>
<dbReference type="InterPro" id="IPR036770">
    <property type="entry name" value="Ankyrin_rpt-contain_sf"/>
</dbReference>
<evidence type="ECO:0000313" key="6">
    <source>
        <dbReference type="Proteomes" id="UP001303473"/>
    </source>
</evidence>
<reference evidence="6" key="1">
    <citation type="journal article" date="2023" name="Mol. Phylogenet. Evol.">
        <title>Genome-scale phylogeny and comparative genomics of the fungal order Sordariales.</title>
        <authorList>
            <person name="Hensen N."/>
            <person name="Bonometti L."/>
            <person name="Westerberg I."/>
            <person name="Brannstrom I.O."/>
            <person name="Guillou S."/>
            <person name="Cros-Aarteil S."/>
            <person name="Calhoun S."/>
            <person name="Haridas S."/>
            <person name="Kuo A."/>
            <person name="Mondo S."/>
            <person name="Pangilinan J."/>
            <person name="Riley R."/>
            <person name="LaButti K."/>
            <person name="Andreopoulos B."/>
            <person name="Lipzen A."/>
            <person name="Chen C."/>
            <person name="Yan M."/>
            <person name="Daum C."/>
            <person name="Ng V."/>
            <person name="Clum A."/>
            <person name="Steindorff A."/>
            <person name="Ohm R.A."/>
            <person name="Martin F."/>
            <person name="Silar P."/>
            <person name="Natvig D.O."/>
            <person name="Lalanne C."/>
            <person name="Gautier V."/>
            <person name="Ament-Velasquez S.L."/>
            <person name="Kruys A."/>
            <person name="Hutchinson M.I."/>
            <person name="Powell A.J."/>
            <person name="Barry K."/>
            <person name="Miller A.N."/>
            <person name="Grigoriev I.V."/>
            <person name="Debuchy R."/>
            <person name="Gladieux P."/>
            <person name="Hiltunen Thoren M."/>
            <person name="Johannesson H."/>
        </authorList>
    </citation>
    <scope>NUCLEOTIDE SEQUENCE [LARGE SCALE GENOMIC DNA]</scope>
    <source>
        <strain evidence="6">CBS 340.73</strain>
    </source>
</reference>
<feature type="repeat" description="ANK" evidence="3">
    <location>
        <begin position="211"/>
        <end position="233"/>
    </location>
</feature>
<dbReference type="PROSITE" id="PS50297">
    <property type="entry name" value="ANK_REP_REGION"/>
    <property type="match status" value="1"/>
</dbReference>
<protein>
    <submittedName>
        <fullName evidence="5">Ankyrin repeat-containing domain protein</fullName>
    </submittedName>
</protein>
<evidence type="ECO:0000256" key="4">
    <source>
        <dbReference type="SAM" id="MobiDB-lite"/>
    </source>
</evidence>
<evidence type="ECO:0000313" key="5">
    <source>
        <dbReference type="EMBL" id="KAK3940864.1"/>
    </source>
</evidence>
<evidence type="ECO:0000256" key="1">
    <source>
        <dbReference type="ARBA" id="ARBA00022737"/>
    </source>
</evidence>
<dbReference type="InterPro" id="IPR002110">
    <property type="entry name" value="Ankyrin_rpt"/>
</dbReference>
<evidence type="ECO:0000256" key="2">
    <source>
        <dbReference type="ARBA" id="ARBA00023043"/>
    </source>
</evidence>
<feature type="region of interest" description="Disordered" evidence="4">
    <location>
        <begin position="259"/>
        <end position="287"/>
    </location>
</feature>
<organism evidence="5 6">
    <name type="scientific">Diplogelasinospora grovesii</name>
    <dbReference type="NCBI Taxonomy" id="303347"/>
    <lineage>
        <taxon>Eukaryota</taxon>
        <taxon>Fungi</taxon>
        <taxon>Dikarya</taxon>
        <taxon>Ascomycota</taxon>
        <taxon>Pezizomycotina</taxon>
        <taxon>Sordariomycetes</taxon>
        <taxon>Sordariomycetidae</taxon>
        <taxon>Sordariales</taxon>
        <taxon>Diplogelasinosporaceae</taxon>
        <taxon>Diplogelasinospora</taxon>
    </lineage>
</organism>
<accession>A0AAN6S558</accession>
<dbReference type="PROSITE" id="PS50088">
    <property type="entry name" value="ANK_REPEAT"/>
    <property type="match status" value="1"/>
</dbReference>
<dbReference type="SUPFAM" id="SSF48403">
    <property type="entry name" value="Ankyrin repeat"/>
    <property type="match status" value="1"/>
</dbReference>
<dbReference type="EMBL" id="MU853790">
    <property type="protein sequence ID" value="KAK3940864.1"/>
    <property type="molecule type" value="Genomic_DNA"/>
</dbReference>
<dbReference type="PANTHER" id="PTHR24201">
    <property type="entry name" value="ANK_REP_REGION DOMAIN-CONTAINING PROTEIN"/>
    <property type="match status" value="1"/>
</dbReference>